<dbReference type="InterPro" id="IPR006048">
    <property type="entry name" value="A-amylase/branching_C"/>
</dbReference>
<name>A0A5M8FQU3_9GAMM</name>
<evidence type="ECO:0000313" key="15">
    <source>
        <dbReference type="Proteomes" id="UP000322981"/>
    </source>
</evidence>
<keyword evidence="5 10" id="KW-0321">Glycogen metabolism</keyword>
<dbReference type="GO" id="GO:0003844">
    <property type="term" value="F:1,4-alpha-glucan branching enzyme activity"/>
    <property type="evidence" value="ECO:0007669"/>
    <property type="project" value="UniProtKB-UniRule"/>
</dbReference>
<proteinExistence type="inferred from homology"/>
<sequence>MRQNQLDIALRQLAEGAHGDPFAWLGRHPAGDGHGHANSREVCVRVILPRAETVTIAEGNHAMTRIEGTDLFEWRGPAEAVPERYRLIWRDDDHREHIGHDPYAFAPQLPDFDMHLFGEGRHWHAYRLLGAHVHETDGIAGVVFSVWAPNASRVSVVGDFNHWDGRCHPMRRHGNGVWELFIPDLPPGVLYKFEIRTADGALLLKSDPYGRRFEVRPSTASIVEPPSRFRWNDDAWLKQRAGHDWQHSPMSIYEVHLGSWQRGPEGEMLNYRELGERLVAYVRDLGFTHIELMPVTEHPFDLSWGYQTTGYYAPTSRFGSPDDFRWLVDHCHANGIGVILDWVPAHFPKDAHGLGRFDGTALFEHEDPRLGEHLDWSTLIFNFGRNEVKNFLVSSALYWLEEFHIDGLRVDAVASMLYLDYSRTDWLPNRYGGRENLEAIDFLRELNEVLHDQVPGALVMAEESTSWPQVTRPTYVGGLGFDLKWNMGWMNDTLEYFKNDPIHRQYHQDALTFSMVYAFSENFLLPFSHDEVTHGKRSLLYRMPGDEWQRFANLRLLYAYMYTHPGKKLLFMGSEFGQGDEWDSTRVLDWYVLEYPFHQGIRALVQALNALYRAEPPLHGRDFDDQGFEWIDCHDAHNSVLVFQRRLPADTAAPAIESAPETTLDADPDADTGSRTTATDDHVLVVLNFTPVPRQDYRVGTPGTGAYREIFNSDATEFGGSGLGNSGVPLQTEPVHWMNRPNSLRLTLPPLAGVILKPLTAEPAAAPDAVDAADIKGSDPEDANLHRAAAGHGTPSE</sequence>
<dbReference type="CDD" id="cd11322">
    <property type="entry name" value="AmyAc_Glg_BE"/>
    <property type="match status" value="1"/>
</dbReference>
<keyword evidence="9 10" id="KW-0119">Carbohydrate metabolism</keyword>
<dbReference type="OrthoDB" id="9800174at2"/>
<dbReference type="InterPro" id="IPR044143">
    <property type="entry name" value="GlgB_N_E_set_prok"/>
</dbReference>
<dbReference type="GO" id="GO:0005978">
    <property type="term" value="P:glycogen biosynthetic process"/>
    <property type="evidence" value="ECO:0007669"/>
    <property type="project" value="UniProtKB-UniRule"/>
</dbReference>
<evidence type="ECO:0000256" key="10">
    <source>
        <dbReference type="HAMAP-Rule" id="MF_00685"/>
    </source>
</evidence>
<dbReference type="InterPro" id="IPR037439">
    <property type="entry name" value="Branching_enzy"/>
</dbReference>
<dbReference type="InterPro" id="IPR014756">
    <property type="entry name" value="Ig_E-set"/>
</dbReference>
<organism evidence="14 15">
    <name type="scientific">Thiohalocapsa marina</name>
    <dbReference type="NCBI Taxonomy" id="424902"/>
    <lineage>
        <taxon>Bacteria</taxon>
        <taxon>Pseudomonadati</taxon>
        <taxon>Pseudomonadota</taxon>
        <taxon>Gammaproteobacteria</taxon>
        <taxon>Chromatiales</taxon>
        <taxon>Chromatiaceae</taxon>
        <taxon>Thiohalocapsa</taxon>
    </lineage>
</organism>
<dbReference type="FunFam" id="2.60.40.10:FF:000169">
    <property type="entry name" value="1,4-alpha-glucan branching enzyme GlgB"/>
    <property type="match status" value="1"/>
</dbReference>
<dbReference type="GO" id="GO:0005829">
    <property type="term" value="C:cytosol"/>
    <property type="evidence" value="ECO:0007669"/>
    <property type="project" value="TreeGrafter"/>
</dbReference>
<dbReference type="InterPro" id="IPR013780">
    <property type="entry name" value="Glyco_hydro_b"/>
</dbReference>
<dbReference type="RefSeq" id="WP_150091289.1">
    <property type="nucleotide sequence ID" value="NZ_JBFUOH010000027.1"/>
</dbReference>
<evidence type="ECO:0000256" key="3">
    <source>
        <dbReference type="ARBA" id="ARBA00004964"/>
    </source>
</evidence>
<comment type="similarity">
    <text evidence="4 10">Belongs to the glycosyl hydrolase 13 family. GlgB subfamily.</text>
</comment>
<dbReference type="AlphaFoldDB" id="A0A5M8FQU3"/>
<dbReference type="Pfam" id="PF22019">
    <property type="entry name" value="GlgB_N"/>
    <property type="match status" value="1"/>
</dbReference>
<dbReference type="EC" id="2.4.1.18" evidence="10"/>
<feature type="region of interest" description="Disordered" evidence="12">
    <location>
        <begin position="765"/>
        <end position="797"/>
    </location>
</feature>
<dbReference type="NCBIfam" id="TIGR01515">
    <property type="entry name" value="branching_enzym"/>
    <property type="match status" value="1"/>
</dbReference>
<dbReference type="Pfam" id="PF02922">
    <property type="entry name" value="CBM_48"/>
    <property type="match status" value="1"/>
</dbReference>
<dbReference type="InterPro" id="IPR004193">
    <property type="entry name" value="Glyco_hydro_13_N"/>
</dbReference>
<evidence type="ECO:0000256" key="6">
    <source>
        <dbReference type="ARBA" id="ARBA00022676"/>
    </source>
</evidence>
<comment type="pathway">
    <text evidence="3 10">Glycan biosynthesis; glycogen biosynthesis.</text>
</comment>
<dbReference type="HAMAP" id="MF_00685">
    <property type="entry name" value="GlgB"/>
    <property type="match status" value="1"/>
</dbReference>
<feature type="active site" description="Nucleophile" evidence="10 11">
    <location>
        <position position="411"/>
    </location>
</feature>
<comment type="caution">
    <text evidence="14">The sequence shown here is derived from an EMBL/GenBank/DDBJ whole genome shotgun (WGS) entry which is preliminary data.</text>
</comment>
<evidence type="ECO:0000256" key="7">
    <source>
        <dbReference type="ARBA" id="ARBA00022679"/>
    </source>
</evidence>
<dbReference type="SUPFAM" id="SSF51445">
    <property type="entry name" value="(Trans)glycosidases"/>
    <property type="match status" value="1"/>
</dbReference>
<evidence type="ECO:0000259" key="13">
    <source>
        <dbReference type="SMART" id="SM00642"/>
    </source>
</evidence>
<dbReference type="NCBIfam" id="NF008967">
    <property type="entry name" value="PRK12313.1"/>
    <property type="match status" value="1"/>
</dbReference>
<dbReference type="SUPFAM" id="SSF81296">
    <property type="entry name" value="E set domains"/>
    <property type="match status" value="2"/>
</dbReference>
<feature type="domain" description="Glycosyl hydrolase family 13 catalytic" evidence="13">
    <location>
        <begin position="254"/>
        <end position="608"/>
    </location>
</feature>
<gene>
    <name evidence="10 14" type="primary">glgB</name>
    <name evidence="14" type="ORF">F2Q65_05660</name>
</gene>
<dbReference type="NCBIfam" id="NF003811">
    <property type="entry name" value="PRK05402.1"/>
    <property type="match status" value="1"/>
</dbReference>
<dbReference type="InterPro" id="IPR006407">
    <property type="entry name" value="GlgB"/>
</dbReference>
<accession>A0A5M8FQU3</accession>
<dbReference type="Pfam" id="PF02806">
    <property type="entry name" value="Alpha-amylase_C"/>
    <property type="match status" value="1"/>
</dbReference>
<evidence type="ECO:0000256" key="8">
    <source>
        <dbReference type="ARBA" id="ARBA00023056"/>
    </source>
</evidence>
<dbReference type="PANTHER" id="PTHR43651">
    <property type="entry name" value="1,4-ALPHA-GLUCAN-BRANCHING ENZYME"/>
    <property type="match status" value="1"/>
</dbReference>
<dbReference type="SUPFAM" id="SSF51011">
    <property type="entry name" value="Glycosyl hydrolase domain"/>
    <property type="match status" value="1"/>
</dbReference>
<dbReference type="InterPro" id="IPR006047">
    <property type="entry name" value="GH13_cat_dom"/>
</dbReference>
<dbReference type="InterPro" id="IPR017853">
    <property type="entry name" value="GH"/>
</dbReference>
<dbReference type="GO" id="GO:0004553">
    <property type="term" value="F:hydrolase activity, hydrolyzing O-glycosyl compounds"/>
    <property type="evidence" value="ECO:0007669"/>
    <property type="project" value="InterPro"/>
</dbReference>
<dbReference type="InterPro" id="IPR013783">
    <property type="entry name" value="Ig-like_fold"/>
</dbReference>
<keyword evidence="7 10" id="KW-0808">Transferase</keyword>
<dbReference type="Proteomes" id="UP000322981">
    <property type="component" value="Unassembled WGS sequence"/>
</dbReference>
<evidence type="ECO:0000256" key="1">
    <source>
        <dbReference type="ARBA" id="ARBA00000826"/>
    </source>
</evidence>
<dbReference type="FunFam" id="3.20.20.80:FF:000003">
    <property type="entry name" value="1,4-alpha-glucan branching enzyme GlgB"/>
    <property type="match status" value="1"/>
</dbReference>
<dbReference type="Pfam" id="PF00128">
    <property type="entry name" value="Alpha-amylase"/>
    <property type="match status" value="2"/>
</dbReference>
<feature type="active site" description="Proton donor" evidence="10 11">
    <location>
        <position position="462"/>
    </location>
</feature>
<dbReference type="InterPro" id="IPR054169">
    <property type="entry name" value="GlgB_N"/>
</dbReference>
<reference evidence="14 15" key="1">
    <citation type="submission" date="2019-09" db="EMBL/GenBank/DDBJ databases">
        <title>Whole-genome sequence of the purple sulfur bacterium Thiohalocapsa marina DSM 19078.</title>
        <authorList>
            <person name="Kyndt J.A."/>
            <person name="Meyer T.E."/>
        </authorList>
    </citation>
    <scope>NUCLEOTIDE SEQUENCE [LARGE SCALE GENOMIC DNA]</scope>
    <source>
        <strain evidence="14 15">DSM 19078</strain>
    </source>
</reference>
<comment type="subunit">
    <text evidence="10">Monomer.</text>
</comment>
<protein>
    <recommendedName>
        <fullName evidence="10">1,4-alpha-glucan branching enzyme GlgB</fullName>
        <ecNumber evidence="10">2.4.1.18</ecNumber>
    </recommendedName>
    <alternativeName>
        <fullName evidence="10">1,4-alpha-D-glucan:1,4-alpha-D-glucan 6-glucosyl-transferase</fullName>
    </alternativeName>
    <alternativeName>
        <fullName evidence="10">Alpha-(1-&gt;4)-glucan branching enzyme</fullName>
    </alternativeName>
    <alternativeName>
        <fullName evidence="10">Glycogen branching enzyme</fullName>
        <shortName evidence="10">BE</shortName>
    </alternativeName>
</protein>
<evidence type="ECO:0000256" key="12">
    <source>
        <dbReference type="SAM" id="MobiDB-lite"/>
    </source>
</evidence>
<dbReference type="UniPathway" id="UPA00164"/>
<keyword evidence="6 10" id="KW-0328">Glycosyltransferase</keyword>
<evidence type="ECO:0000256" key="11">
    <source>
        <dbReference type="PIRSR" id="PIRSR000463-1"/>
    </source>
</evidence>
<evidence type="ECO:0000256" key="9">
    <source>
        <dbReference type="ARBA" id="ARBA00023277"/>
    </source>
</evidence>
<evidence type="ECO:0000256" key="5">
    <source>
        <dbReference type="ARBA" id="ARBA00022600"/>
    </source>
</evidence>
<evidence type="ECO:0000256" key="2">
    <source>
        <dbReference type="ARBA" id="ARBA00002953"/>
    </source>
</evidence>
<comment type="function">
    <text evidence="2 10">Catalyzes the formation of the alpha-1,6-glucosidic linkages in glycogen by scission of a 1,4-alpha-linked oligosaccharide from growing alpha-1,4-glucan chains and the subsequent attachment of the oligosaccharide to the alpha-1,6 position.</text>
</comment>
<dbReference type="Gene3D" id="3.20.20.80">
    <property type="entry name" value="Glycosidases"/>
    <property type="match status" value="1"/>
</dbReference>
<feature type="compositionally biased region" description="Basic and acidic residues" evidence="12">
    <location>
        <begin position="773"/>
        <end position="785"/>
    </location>
</feature>
<dbReference type="CDD" id="cd02855">
    <property type="entry name" value="E_set_GBE_prok_N"/>
    <property type="match status" value="1"/>
</dbReference>
<dbReference type="Gene3D" id="2.60.40.10">
    <property type="entry name" value="Immunoglobulins"/>
    <property type="match status" value="1"/>
</dbReference>
<feature type="region of interest" description="Disordered" evidence="12">
    <location>
        <begin position="655"/>
        <end position="677"/>
    </location>
</feature>
<dbReference type="GO" id="GO:0043169">
    <property type="term" value="F:cation binding"/>
    <property type="evidence" value="ECO:0007669"/>
    <property type="project" value="InterPro"/>
</dbReference>
<dbReference type="PIRSF" id="PIRSF000463">
    <property type="entry name" value="GlgB"/>
    <property type="match status" value="1"/>
</dbReference>
<dbReference type="Gene3D" id="2.60.40.1180">
    <property type="entry name" value="Golgi alpha-mannosidase II"/>
    <property type="match status" value="1"/>
</dbReference>
<keyword evidence="8 10" id="KW-0320">Glycogen biosynthesis</keyword>
<evidence type="ECO:0000313" key="14">
    <source>
        <dbReference type="EMBL" id="KAA6186286.1"/>
    </source>
</evidence>
<keyword evidence="15" id="KW-1185">Reference proteome</keyword>
<dbReference type="PANTHER" id="PTHR43651:SF3">
    <property type="entry name" value="1,4-ALPHA-GLUCAN-BRANCHING ENZYME"/>
    <property type="match status" value="1"/>
</dbReference>
<dbReference type="SMART" id="SM00642">
    <property type="entry name" value="Aamy"/>
    <property type="match status" value="1"/>
</dbReference>
<evidence type="ECO:0000256" key="4">
    <source>
        <dbReference type="ARBA" id="ARBA00009000"/>
    </source>
</evidence>
<comment type="catalytic activity">
    <reaction evidence="1 10">
        <text>Transfers a segment of a (1-&gt;4)-alpha-D-glucan chain to a primary hydroxy group in a similar glucan chain.</text>
        <dbReference type="EC" id="2.4.1.18"/>
    </reaction>
</comment>
<dbReference type="EMBL" id="VWXX01000005">
    <property type="protein sequence ID" value="KAA6186286.1"/>
    <property type="molecule type" value="Genomic_DNA"/>
</dbReference>